<name>A0A5N7DLP6_9EURO</name>
<dbReference type="Pfam" id="PF15932">
    <property type="entry name" value="DUF4748"/>
    <property type="match status" value="1"/>
</dbReference>
<reference evidence="3 4" key="1">
    <citation type="submission" date="2019-04" db="EMBL/GenBank/DDBJ databases">
        <authorList>
            <consortium name="DOE Joint Genome Institute"/>
            <person name="Mondo S."/>
            <person name="Kjaerbolling I."/>
            <person name="Vesth T."/>
            <person name="Frisvad J.C."/>
            <person name="Nybo J.L."/>
            <person name="Theobald S."/>
            <person name="Kildgaard S."/>
            <person name="Isbrandt T."/>
            <person name="Kuo A."/>
            <person name="Sato A."/>
            <person name="Lyhne E.K."/>
            <person name="Kogle M.E."/>
            <person name="Wiebenga A."/>
            <person name="Kun R.S."/>
            <person name="Lubbers R.J."/>
            <person name="Makela M.R."/>
            <person name="Barry K."/>
            <person name="Chovatia M."/>
            <person name="Clum A."/>
            <person name="Daum C."/>
            <person name="Haridas S."/>
            <person name="He G."/>
            <person name="LaButti K."/>
            <person name="Lipzen A."/>
            <person name="Riley R."/>
            <person name="Salamov A."/>
            <person name="Simmons B.A."/>
            <person name="Magnuson J.K."/>
            <person name="Henrissat B."/>
            <person name="Mortensen U.H."/>
            <person name="Larsen T.O."/>
            <person name="Devries R.P."/>
            <person name="Grigoriev I.V."/>
            <person name="Machida M."/>
            <person name="Baker S.E."/>
            <person name="Andersen M.R."/>
            <person name="Cantor M.N."/>
            <person name="Hua S.X."/>
        </authorList>
    </citation>
    <scope>NUCLEOTIDE SEQUENCE [LARGE SCALE GENOMIC DNA]</scope>
    <source>
        <strain evidence="3 4">CBS 119388</strain>
    </source>
</reference>
<dbReference type="PANTHER" id="PTHR41800:SF1">
    <property type="entry name" value="EXPRESSED PROTEIN"/>
    <property type="match status" value="1"/>
</dbReference>
<keyword evidence="2" id="KW-1133">Transmembrane helix</keyword>
<keyword evidence="2" id="KW-0472">Membrane</keyword>
<feature type="region of interest" description="Disordered" evidence="1">
    <location>
        <begin position="53"/>
        <end position="86"/>
    </location>
</feature>
<proteinExistence type="predicted"/>
<feature type="transmembrane region" description="Helical" evidence="2">
    <location>
        <begin position="6"/>
        <end position="25"/>
    </location>
</feature>
<keyword evidence="2" id="KW-0812">Transmembrane</keyword>
<dbReference type="InterPro" id="IPR031833">
    <property type="entry name" value="DUF4748"/>
</dbReference>
<dbReference type="EMBL" id="ML736749">
    <property type="protein sequence ID" value="KAE8407225.1"/>
    <property type="molecule type" value="Genomic_DNA"/>
</dbReference>
<feature type="compositionally biased region" description="Low complexity" evidence="1">
    <location>
        <begin position="53"/>
        <end position="73"/>
    </location>
</feature>
<evidence type="ECO:0000313" key="3">
    <source>
        <dbReference type="EMBL" id="KAE8407225.1"/>
    </source>
</evidence>
<evidence type="ECO:0000256" key="1">
    <source>
        <dbReference type="SAM" id="MobiDB-lite"/>
    </source>
</evidence>
<keyword evidence="4" id="KW-1185">Reference proteome</keyword>
<evidence type="ECO:0000313" key="4">
    <source>
        <dbReference type="Proteomes" id="UP000325579"/>
    </source>
</evidence>
<sequence>MNTIRSTWIGWGTLCAAGGGAYYLANKSITADREARQDNAMRHKAKMAAMEAEYRQAAAKTGSAPSAGDSPSSKPQTTMRQTKDSG</sequence>
<dbReference type="Proteomes" id="UP000325579">
    <property type="component" value="Unassembled WGS sequence"/>
</dbReference>
<gene>
    <name evidence="3" type="ORF">BDV37DRAFT_241262</name>
</gene>
<protein>
    <submittedName>
        <fullName evidence="3">Uncharacterized protein</fullName>
    </submittedName>
</protein>
<dbReference type="GeneID" id="43665854"/>
<accession>A0A5N7DLP6</accession>
<organism evidence="3 4">
    <name type="scientific">Aspergillus pseudonomiae</name>
    <dbReference type="NCBI Taxonomy" id="1506151"/>
    <lineage>
        <taxon>Eukaryota</taxon>
        <taxon>Fungi</taxon>
        <taxon>Dikarya</taxon>
        <taxon>Ascomycota</taxon>
        <taxon>Pezizomycotina</taxon>
        <taxon>Eurotiomycetes</taxon>
        <taxon>Eurotiomycetidae</taxon>
        <taxon>Eurotiales</taxon>
        <taxon>Aspergillaceae</taxon>
        <taxon>Aspergillus</taxon>
        <taxon>Aspergillus subgen. Circumdati</taxon>
    </lineage>
</organism>
<evidence type="ECO:0000256" key="2">
    <source>
        <dbReference type="SAM" id="Phobius"/>
    </source>
</evidence>
<dbReference type="PANTHER" id="PTHR41800">
    <property type="entry name" value="EXPRESSED PROTEIN"/>
    <property type="match status" value="1"/>
</dbReference>
<dbReference type="AlphaFoldDB" id="A0A5N7DLP6"/>
<dbReference type="RefSeq" id="XP_031944544.1">
    <property type="nucleotide sequence ID" value="XM_032081163.1"/>
</dbReference>